<proteinExistence type="predicted"/>
<dbReference type="EMBL" id="FZQP02003035">
    <property type="protein sequence ID" value="VVC97127.1"/>
    <property type="molecule type" value="Genomic_DNA"/>
</dbReference>
<dbReference type="AlphaFoldDB" id="A0A5E4QJG0"/>
<accession>A0A5E4QJG0</accession>
<organism evidence="1 2">
    <name type="scientific">Leptidea sinapis</name>
    <dbReference type="NCBI Taxonomy" id="189913"/>
    <lineage>
        <taxon>Eukaryota</taxon>
        <taxon>Metazoa</taxon>
        <taxon>Ecdysozoa</taxon>
        <taxon>Arthropoda</taxon>
        <taxon>Hexapoda</taxon>
        <taxon>Insecta</taxon>
        <taxon>Pterygota</taxon>
        <taxon>Neoptera</taxon>
        <taxon>Endopterygota</taxon>
        <taxon>Lepidoptera</taxon>
        <taxon>Glossata</taxon>
        <taxon>Ditrysia</taxon>
        <taxon>Papilionoidea</taxon>
        <taxon>Pieridae</taxon>
        <taxon>Dismorphiinae</taxon>
        <taxon>Leptidea</taxon>
    </lineage>
</organism>
<sequence>MSVCGRYAVLAQDINVLASSDYEGTVCVPPVY</sequence>
<name>A0A5E4QJG0_9NEOP</name>
<gene>
    <name evidence="1" type="ORF">LSINAPIS_LOCUS8493</name>
</gene>
<evidence type="ECO:0000313" key="1">
    <source>
        <dbReference type="EMBL" id="VVC97127.1"/>
    </source>
</evidence>
<protein>
    <submittedName>
        <fullName evidence="1">Uncharacterized protein</fullName>
    </submittedName>
</protein>
<reference evidence="1 2" key="1">
    <citation type="submission" date="2017-07" db="EMBL/GenBank/DDBJ databases">
        <authorList>
            <person name="Talla V."/>
            <person name="Backstrom N."/>
        </authorList>
    </citation>
    <scope>NUCLEOTIDE SEQUENCE [LARGE SCALE GENOMIC DNA]</scope>
</reference>
<dbReference type="Proteomes" id="UP000324832">
    <property type="component" value="Unassembled WGS sequence"/>
</dbReference>
<evidence type="ECO:0000313" key="2">
    <source>
        <dbReference type="Proteomes" id="UP000324832"/>
    </source>
</evidence>
<keyword evidence="2" id="KW-1185">Reference proteome</keyword>